<evidence type="ECO:0000256" key="6">
    <source>
        <dbReference type="ARBA" id="ARBA00023136"/>
    </source>
</evidence>
<dbReference type="AlphaFoldDB" id="A0A512NJM7"/>
<dbReference type="InterPro" id="IPR045621">
    <property type="entry name" value="BPD_transp_1_N"/>
</dbReference>
<comment type="caution">
    <text evidence="9">The sequence shown here is derived from an EMBL/GenBank/DDBJ whole genome shotgun (WGS) entry which is preliminary data.</text>
</comment>
<dbReference type="InterPro" id="IPR000515">
    <property type="entry name" value="MetI-like"/>
</dbReference>
<dbReference type="EMBL" id="BKAJ01000120">
    <property type="protein sequence ID" value="GEP59153.1"/>
    <property type="molecule type" value="Genomic_DNA"/>
</dbReference>
<evidence type="ECO:0000259" key="8">
    <source>
        <dbReference type="PROSITE" id="PS50928"/>
    </source>
</evidence>
<evidence type="ECO:0000256" key="3">
    <source>
        <dbReference type="ARBA" id="ARBA00022475"/>
    </source>
</evidence>
<evidence type="ECO:0000256" key="5">
    <source>
        <dbReference type="ARBA" id="ARBA00022989"/>
    </source>
</evidence>
<dbReference type="SUPFAM" id="SSF161098">
    <property type="entry name" value="MetI-like"/>
    <property type="match status" value="1"/>
</dbReference>
<evidence type="ECO:0000313" key="10">
    <source>
        <dbReference type="Proteomes" id="UP000321058"/>
    </source>
</evidence>
<dbReference type="OrthoDB" id="9805855at2"/>
<dbReference type="PROSITE" id="PS50928">
    <property type="entry name" value="ABC_TM1"/>
    <property type="match status" value="1"/>
</dbReference>
<comment type="subcellular location">
    <subcellularLocation>
        <location evidence="1 7">Cell membrane</location>
        <topology evidence="1 7">Multi-pass membrane protein</topology>
    </subcellularLocation>
</comment>
<keyword evidence="6 7" id="KW-0472">Membrane</keyword>
<dbReference type="Gene3D" id="1.10.3720.10">
    <property type="entry name" value="MetI-like"/>
    <property type="match status" value="1"/>
</dbReference>
<gene>
    <name evidence="9" type="ORF">RSO01_63190</name>
</gene>
<evidence type="ECO:0000256" key="7">
    <source>
        <dbReference type="RuleBase" id="RU363032"/>
    </source>
</evidence>
<dbReference type="GO" id="GO:0005886">
    <property type="term" value="C:plasma membrane"/>
    <property type="evidence" value="ECO:0007669"/>
    <property type="project" value="UniProtKB-SubCell"/>
</dbReference>
<keyword evidence="3" id="KW-1003">Cell membrane</keyword>
<protein>
    <submittedName>
        <fullName evidence="9">Peptide ABC transporter permease</fullName>
    </submittedName>
</protein>
<evidence type="ECO:0000313" key="9">
    <source>
        <dbReference type="EMBL" id="GEP59153.1"/>
    </source>
</evidence>
<name>A0A512NJM7_9HYPH</name>
<dbReference type="RefSeq" id="WP_147154511.1">
    <property type="nucleotide sequence ID" value="NZ_BKAJ01000120.1"/>
</dbReference>
<keyword evidence="5 7" id="KW-1133">Transmembrane helix</keyword>
<reference evidence="9 10" key="1">
    <citation type="submission" date="2019-07" db="EMBL/GenBank/DDBJ databases">
        <title>Whole genome shotgun sequence of Reyranella soli NBRC 108950.</title>
        <authorList>
            <person name="Hosoyama A."/>
            <person name="Uohara A."/>
            <person name="Ohji S."/>
            <person name="Ichikawa N."/>
        </authorList>
    </citation>
    <scope>NUCLEOTIDE SEQUENCE [LARGE SCALE GENOMIC DNA]</scope>
    <source>
        <strain evidence="9 10">NBRC 108950</strain>
    </source>
</reference>
<feature type="transmembrane region" description="Helical" evidence="7">
    <location>
        <begin position="134"/>
        <end position="167"/>
    </location>
</feature>
<dbReference type="Pfam" id="PF00528">
    <property type="entry name" value="BPD_transp_1"/>
    <property type="match status" value="1"/>
</dbReference>
<keyword evidence="2 7" id="KW-0813">Transport</keyword>
<dbReference type="Proteomes" id="UP000321058">
    <property type="component" value="Unassembled WGS sequence"/>
</dbReference>
<feature type="transmembrane region" description="Helical" evidence="7">
    <location>
        <begin position="245"/>
        <end position="271"/>
    </location>
</feature>
<dbReference type="Pfam" id="PF19300">
    <property type="entry name" value="BPD_transp_1_N"/>
    <property type="match status" value="1"/>
</dbReference>
<dbReference type="PANTHER" id="PTHR43163:SF9">
    <property type="entry name" value="ABC TRANSPORTER PERMEASE PROTEIN"/>
    <property type="match status" value="1"/>
</dbReference>
<organism evidence="9 10">
    <name type="scientific">Reyranella soli</name>
    <dbReference type="NCBI Taxonomy" id="1230389"/>
    <lineage>
        <taxon>Bacteria</taxon>
        <taxon>Pseudomonadati</taxon>
        <taxon>Pseudomonadota</taxon>
        <taxon>Alphaproteobacteria</taxon>
        <taxon>Hyphomicrobiales</taxon>
        <taxon>Reyranellaceae</taxon>
        <taxon>Reyranella</taxon>
    </lineage>
</organism>
<keyword evidence="10" id="KW-1185">Reference proteome</keyword>
<feature type="transmembrane region" description="Helical" evidence="7">
    <location>
        <begin position="291"/>
        <end position="317"/>
    </location>
</feature>
<feature type="domain" description="ABC transmembrane type-1" evidence="8">
    <location>
        <begin position="99"/>
        <end position="310"/>
    </location>
</feature>
<accession>A0A512NJM7</accession>
<feature type="transmembrane region" description="Helical" evidence="7">
    <location>
        <begin position="187"/>
        <end position="207"/>
    </location>
</feature>
<dbReference type="PANTHER" id="PTHR43163">
    <property type="entry name" value="DIPEPTIDE TRANSPORT SYSTEM PERMEASE PROTEIN DPPB-RELATED"/>
    <property type="match status" value="1"/>
</dbReference>
<evidence type="ECO:0000256" key="2">
    <source>
        <dbReference type="ARBA" id="ARBA00022448"/>
    </source>
</evidence>
<evidence type="ECO:0000256" key="4">
    <source>
        <dbReference type="ARBA" id="ARBA00022692"/>
    </source>
</evidence>
<feature type="transmembrane region" description="Helical" evidence="7">
    <location>
        <begin position="99"/>
        <end position="122"/>
    </location>
</feature>
<dbReference type="CDD" id="cd06261">
    <property type="entry name" value="TM_PBP2"/>
    <property type="match status" value="1"/>
</dbReference>
<keyword evidence="4 7" id="KW-0812">Transmembrane</keyword>
<sequence>MLPALLRLSLRRALLALPLVLAVIAFTFFLIRLAPGDPAAILAGEAPTPEFLAQVRAEYGLDQPAWRQFVAFLGKAMTGDFGTSIYSKQPVFTVILERFPATVLLTGTAMVIASLIGILLGAASARRAGSRADALISAASLVGYSLPGFWVGQLLILLFAVSLNWLPAGGMVAARGSYTGWRHVEDVAFHMVLPVATLAVFLLTMIARFTRAAMVEALDQDYVLVAEAKGASRRRVLWNHAFRNAAVTTVTVIGLEFGMVLAGAVVVEIVFSWPGLGRLFYDAIHRRDFALLTGAFMFSSLVVIVVNMVSDIGCAMLDPRIRR</sequence>
<comment type="similarity">
    <text evidence="7">Belongs to the binding-protein-dependent transport system permease family.</text>
</comment>
<dbReference type="GO" id="GO:0055085">
    <property type="term" value="P:transmembrane transport"/>
    <property type="evidence" value="ECO:0007669"/>
    <property type="project" value="InterPro"/>
</dbReference>
<proteinExistence type="inferred from homology"/>
<evidence type="ECO:0000256" key="1">
    <source>
        <dbReference type="ARBA" id="ARBA00004651"/>
    </source>
</evidence>
<dbReference type="InterPro" id="IPR035906">
    <property type="entry name" value="MetI-like_sf"/>
</dbReference>